<dbReference type="OrthoDB" id="5189092at2"/>
<reference evidence="2 3" key="1">
    <citation type="submission" date="2019-03" db="EMBL/GenBank/DDBJ databases">
        <title>Arthrobacter sp. nov., an bacterium isolated from biocrust in Mu Us Desert.</title>
        <authorList>
            <person name="Lixiong L."/>
        </authorList>
    </citation>
    <scope>NUCLEOTIDE SEQUENCE [LARGE SCALE GENOMIC DNA]</scope>
    <source>
        <strain evidence="2 3">SLN-3</strain>
    </source>
</reference>
<sequence>MEPAGRPRLSGSSGYPPRRPSPAVYRRRRLVAAILALLVVAGLAVGAKAVTDALAGNTPEAKAGSAPAVQETASTPPPTAAPAAKCDEKAVSVEAATDAKTYGREQKPAFTLVVRNDGDAPCKVNVGTSQMEFQVTSASDRIFSSVDCQDGSEDLLKDIAPGAEEKASFTWDRIRSMPGCEAVEAVPGPGTYTLTTKLGSRTSPPSTFVLE</sequence>
<organism evidence="2 3">
    <name type="scientific">Arthrobacter crusticola</name>
    <dbReference type="NCBI Taxonomy" id="2547960"/>
    <lineage>
        <taxon>Bacteria</taxon>
        <taxon>Bacillati</taxon>
        <taxon>Actinomycetota</taxon>
        <taxon>Actinomycetes</taxon>
        <taxon>Micrococcales</taxon>
        <taxon>Micrococcaceae</taxon>
        <taxon>Arthrobacter</taxon>
    </lineage>
</organism>
<keyword evidence="3" id="KW-1185">Reference proteome</keyword>
<evidence type="ECO:0008006" key="4">
    <source>
        <dbReference type="Google" id="ProtNLM"/>
    </source>
</evidence>
<feature type="region of interest" description="Disordered" evidence="1">
    <location>
        <begin position="59"/>
        <end position="86"/>
    </location>
</feature>
<protein>
    <recommendedName>
        <fullName evidence="4">DUF4232 domain-containing protein</fullName>
    </recommendedName>
</protein>
<dbReference type="AlphaFoldDB" id="A0A4R5TUJ6"/>
<evidence type="ECO:0000256" key="1">
    <source>
        <dbReference type="SAM" id="MobiDB-lite"/>
    </source>
</evidence>
<dbReference type="EMBL" id="SMTK01000004">
    <property type="protein sequence ID" value="TDK24701.1"/>
    <property type="molecule type" value="Genomic_DNA"/>
</dbReference>
<evidence type="ECO:0000313" key="2">
    <source>
        <dbReference type="EMBL" id="TDK24701.1"/>
    </source>
</evidence>
<evidence type="ECO:0000313" key="3">
    <source>
        <dbReference type="Proteomes" id="UP000295411"/>
    </source>
</evidence>
<gene>
    <name evidence="2" type="ORF">E2F48_12850</name>
</gene>
<accession>A0A4R5TUJ6</accession>
<proteinExistence type="predicted"/>
<feature type="region of interest" description="Disordered" evidence="1">
    <location>
        <begin position="1"/>
        <end position="22"/>
    </location>
</feature>
<name>A0A4R5TUJ6_9MICC</name>
<comment type="caution">
    <text evidence="2">The sequence shown here is derived from an EMBL/GenBank/DDBJ whole genome shotgun (WGS) entry which is preliminary data.</text>
</comment>
<dbReference type="Proteomes" id="UP000295411">
    <property type="component" value="Unassembled WGS sequence"/>
</dbReference>